<dbReference type="EMBL" id="AMXE01000140">
    <property type="protein sequence ID" value="ENO83813.1"/>
    <property type="molecule type" value="Genomic_DNA"/>
</dbReference>
<dbReference type="PROSITE" id="PS00041">
    <property type="entry name" value="HTH_ARAC_FAMILY_1"/>
    <property type="match status" value="1"/>
</dbReference>
<dbReference type="STRING" id="1123367.GCA_000621305_00002"/>
<keyword evidence="3" id="KW-0804">Transcription</keyword>
<dbReference type="InterPro" id="IPR018062">
    <property type="entry name" value="HTH_AraC-typ_CS"/>
</dbReference>
<organism evidence="6 7">
    <name type="scientific">Thauera linaloolentis (strain DSM 12138 / JCM 21573 / CCUG 41526 / CIP 105981 / IAM 15112 / NBRC 102519 / 47Lol)</name>
    <dbReference type="NCBI Taxonomy" id="1123367"/>
    <lineage>
        <taxon>Bacteria</taxon>
        <taxon>Pseudomonadati</taxon>
        <taxon>Pseudomonadota</taxon>
        <taxon>Betaproteobacteria</taxon>
        <taxon>Rhodocyclales</taxon>
        <taxon>Zoogloeaceae</taxon>
        <taxon>Thauera</taxon>
    </lineage>
</organism>
<evidence type="ECO:0000313" key="7">
    <source>
        <dbReference type="Proteomes" id="UP000013232"/>
    </source>
</evidence>
<dbReference type="GO" id="GO:0043565">
    <property type="term" value="F:sequence-specific DNA binding"/>
    <property type="evidence" value="ECO:0007669"/>
    <property type="project" value="InterPro"/>
</dbReference>
<comment type="caution">
    <text evidence="6">The sequence shown here is derived from an EMBL/GenBank/DDBJ whole genome shotgun (WGS) entry which is preliminary data.</text>
</comment>
<evidence type="ECO:0000256" key="2">
    <source>
        <dbReference type="ARBA" id="ARBA00023125"/>
    </source>
</evidence>
<dbReference type="AlphaFoldDB" id="N6YNP8"/>
<dbReference type="Proteomes" id="UP000013232">
    <property type="component" value="Unassembled WGS sequence"/>
</dbReference>
<name>N6YNP8_THAL4</name>
<reference evidence="6 7" key="1">
    <citation type="submission" date="2012-09" db="EMBL/GenBank/DDBJ databases">
        <title>Draft Genome Sequences of 6 Strains from Genus Thauera.</title>
        <authorList>
            <person name="Liu B."/>
            <person name="Shapleigh J.P."/>
            <person name="Frostegard A.H."/>
        </authorList>
    </citation>
    <scope>NUCLEOTIDE SEQUENCE [LARGE SCALE GENOMIC DNA]</scope>
    <source>
        <strain evidence="7">47Lol / DSM 12138</strain>
    </source>
</reference>
<proteinExistence type="predicted"/>
<dbReference type="PANTHER" id="PTHR47893">
    <property type="entry name" value="REGULATORY PROTEIN PCHR"/>
    <property type="match status" value="1"/>
</dbReference>
<feature type="domain" description="HTH araC/xylS-type" evidence="5">
    <location>
        <begin position="230"/>
        <end position="330"/>
    </location>
</feature>
<dbReference type="Gene3D" id="1.10.10.60">
    <property type="entry name" value="Homeodomain-like"/>
    <property type="match status" value="1"/>
</dbReference>
<dbReference type="eggNOG" id="COG2207">
    <property type="taxonomic scope" value="Bacteria"/>
</dbReference>
<sequence length="356" mass="39510">MMNTGLPPGQAASRRPTERCSVIPTDDPCVHAASLRDWMQDYLQLSAGRFLGEIIETTIGPIQIFRETIWQCVDEKANPRRNSYTVGVPVYMEEGGYWQGYRVARDSLMMLRPNEELHFRTPKKSTILVVVIDRDVFDAFARDTTGRDAPLPISGSCTRELPEAVARPLRVSLKEVLSSAVSTPEVLEHEGSMKAMVETILSAVLHAVLACSAESEAARSSHFVQRAIVERARQYVLANRESPPTVTELSAWLKMSRRGLHHAFMNVLGINVVTFLRYVRLHGARKDLLLAGPEDSVNGIACKWGFWHMGMFSAYYKALFGELPSATLRKTSCISTTPGHWMGAARPGAGQAIQLP</sequence>
<evidence type="ECO:0000256" key="3">
    <source>
        <dbReference type="ARBA" id="ARBA00023163"/>
    </source>
</evidence>
<dbReference type="SMART" id="SM00342">
    <property type="entry name" value="HTH_ARAC"/>
    <property type="match status" value="1"/>
</dbReference>
<evidence type="ECO:0000256" key="4">
    <source>
        <dbReference type="SAM" id="MobiDB-lite"/>
    </source>
</evidence>
<accession>N6YNP8</accession>
<gene>
    <name evidence="6" type="ORF">C666_18430</name>
</gene>
<keyword evidence="2" id="KW-0238">DNA-binding</keyword>
<dbReference type="PROSITE" id="PS01124">
    <property type="entry name" value="HTH_ARAC_FAMILY_2"/>
    <property type="match status" value="1"/>
</dbReference>
<protein>
    <submittedName>
        <fullName evidence="6">Regulatory protein</fullName>
    </submittedName>
</protein>
<keyword evidence="1" id="KW-0805">Transcription regulation</keyword>
<dbReference type="InterPro" id="IPR053142">
    <property type="entry name" value="PchR_regulatory_protein"/>
</dbReference>
<evidence type="ECO:0000256" key="1">
    <source>
        <dbReference type="ARBA" id="ARBA00023015"/>
    </source>
</evidence>
<dbReference type="InterPro" id="IPR018060">
    <property type="entry name" value="HTH_AraC"/>
</dbReference>
<evidence type="ECO:0000313" key="6">
    <source>
        <dbReference type="EMBL" id="ENO83813.1"/>
    </source>
</evidence>
<dbReference type="Pfam" id="PF12833">
    <property type="entry name" value="HTH_18"/>
    <property type="match status" value="1"/>
</dbReference>
<evidence type="ECO:0000259" key="5">
    <source>
        <dbReference type="PROSITE" id="PS01124"/>
    </source>
</evidence>
<dbReference type="InterPro" id="IPR009057">
    <property type="entry name" value="Homeodomain-like_sf"/>
</dbReference>
<dbReference type="OrthoDB" id="185346at2"/>
<dbReference type="GO" id="GO:0003700">
    <property type="term" value="F:DNA-binding transcription factor activity"/>
    <property type="evidence" value="ECO:0007669"/>
    <property type="project" value="InterPro"/>
</dbReference>
<dbReference type="PANTHER" id="PTHR47893:SF1">
    <property type="entry name" value="REGULATORY PROTEIN PCHR"/>
    <property type="match status" value="1"/>
</dbReference>
<dbReference type="SUPFAM" id="SSF46689">
    <property type="entry name" value="Homeodomain-like"/>
    <property type="match status" value="1"/>
</dbReference>
<keyword evidence="7" id="KW-1185">Reference proteome</keyword>
<feature type="region of interest" description="Disordered" evidence="4">
    <location>
        <begin position="1"/>
        <end position="20"/>
    </location>
</feature>
<dbReference type="RefSeq" id="WP_004347920.1">
    <property type="nucleotide sequence ID" value="NZ_AMXE01000140.1"/>
</dbReference>